<feature type="region of interest" description="Disordered" evidence="6">
    <location>
        <begin position="239"/>
        <end position="264"/>
    </location>
</feature>
<keyword evidence="5" id="KW-0560">Oxidoreductase</keyword>
<dbReference type="PANTHER" id="PTHR42877:SF8">
    <property type="entry name" value="MONOOXYGENASE"/>
    <property type="match status" value="1"/>
</dbReference>
<keyword evidence="3" id="KW-0285">Flavoprotein</keyword>
<evidence type="ECO:0000256" key="4">
    <source>
        <dbReference type="ARBA" id="ARBA00022827"/>
    </source>
</evidence>
<evidence type="ECO:0000313" key="7">
    <source>
        <dbReference type="EMBL" id="KIW70171.1"/>
    </source>
</evidence>
<evidence type="ECO:0000256" key="1">
    <source>
        <dbReference type="ARBA" id="ARBA00001974"/>
    </source>
</evidence>
<keyword evidence="8" id="KW-1185">Reference proteome</keyword>
<gene>
    <name evidence="7" type="ORF">PV04_02466</name>
</gene>
<evidence type="ECO:0000256" key="5">
    <source>
        <dbReference type="ARBA" id="ARBA00023002"/>
    </source>
</evidence>
<dbReference type="SUPFAM" id="SSF51905">
    <property type="entry name" value="FAD/NAD(P)-binding domain"/>
    <property type="match status" value="2"/>
</dbReference>
<protein>
    <recommendedName>
        <fullName evidence="9">L-ornithine N(5)-oxygenase</fullName>
    </recommendedName>
</protein>
<dbReference type="PANTHER" id="PTHR42877">
    <property type="entry name" value="L-ORNITHINE N(5)-MONOOXYGENASE-RELATED"/>
    <property type="match status" value="1"/>
</dbReference>
<dbReference type="AlphaFoldDB" id="A0A0D2CY82"/>
<evidence type="ECO:0000256" key="6">
    <source>
        <dbReference type="SAM" id="MobiDB-lite"/>
    </source>
</evidence>
<dbReference type="GO" id="GO:0050660">
    <property type="term" value="F:flavin adenine dinucleotide binding"/>
    <property type="evidence" value="ECO:0007669"/>
    <property type="project" value="InterPro"/>
</dbReference>
<dbReference type="Proteomes" id="UP000054266">
    <property type="component" value="Unassembled WGS sequence"/>
</dbReference>
<dbReference type="HOGENOM" id="CLU_006937_6_2_1"/>
<accession>A0A0D2CY82</accession>
<dbReference type="GO" id="GO:0004499">
    <property type="term" value="F:N,N-dimethylaniline monooxygenase activity"/>
    <property type="evidence" value="ECO:0007669"/>
    <property type="project" value="InterPro"/>
</dbReference>
<dbReference type="InterPro" id="IPR036188">
    <property type="entry name" value="FAD/NAD-bd_sf"/>
</dbReference>
<keyword evidence="4" id="KW-0274">FAD</keyword>
<name>A0A0D2CY82_9EURO</name>
<evidence type="ECO:0000256" key="2">
    <source>
        <dbReference type="ARBA" id="ARBA00010139"/>
    </source>
</evidence>
<dbReference type="Pfam" id="PF00743">
    <property type="entry name" value="FMO-like"/>
    <property type="match status" value="1"/>
</dbReference>
<comment type="similarity">
    <text evidence="2">Belongs to the FAD-binding monooxygenase family.</text>
</comment>
<reference evidence="7 8" key="1">
    <citation type="submission" date="2015-01" db="EMBL/GenBank/DDBJ databases">
        <title>The Genome Sequence of Capronia semiimmersa CBS27337.</title>
        <authorList>
            <consortium name="The Broad Institute Genomics Platform"/>
            <person name="Cuomo C."/>
            <person name="de Hoog S."/>
            <person name="Gorbushina A."/>
            <person name="Stielow B."/>
            <person name="Teixiera M."/>
            <person name="Abouelleil A."/>
            <person name="Chapman S.B."/>
            <person name="Priest M."/>
            <person name="Young S.K."/>
            <person name="Wortman J."/>
            <person name="Nusbaum C."/>
            <person name="Birren B."/>
        </authorList>
    </citation>
    <scope>NUCLEOTIDE SEQUENCE [LARGE SCALE GENOMIC DNA]</scope>
    <source>
        <strain evidence="7 8">CBS 27337</strain>
    </source>
</reference>
<dbReference type="Gene3D" id="3.50.50.60">
    <property type="entry name" value="FAD/NAD(P)-binding domain"/>
    <property type="match status" value="2"/>
</dbReference>
<comment type="cofactor">
    <cofactor evidence="1">
        <name>FAD</name>
        <dbReference type="ChEBI" id="CHEBI:57692"/>
    </cofactor>
</comment>
<dbReference type="InterPro" id="IPR020946">
    <property type="entry name" value="Flavin_mOase-like"/>
</dbReference>
<dbReference type="EMBL" id="KN846957">
    <property type="protein sequence ID" value="KIW70171.1"/>
    <property type="molecule type" value="Genomic_DNA"/>
</dbReference>
<dbReference type="GO" id="GO:0050661">
    <property type="term" value="F:NADP binding"/>
    <property type="evidence" value="ECO:0007669"/>
    <property type="project" value="InterPro"/>
</dbReference>
<dbReference type="InterPro" id="IPR051209">
    <property type="entry name" value="FAD-bind_Monooxygenase_sf"/>
</dbReference>
<sequence>MPLIDERPYTADDIPDYPQCTPQPLKIIHVGAGASGILFAHKAEKQLKNYELICYEKNDVIGGTWYENRYPGCACDIPAHTYTFAFEPNPEWSGYYSYSDEIQTYMLKFARKYGVEKYIQVNTEVVAATWDETQSRWTVDLKRKDGSTFTDTCDVLVNGAGVVNKWKWPAIEGLHDFAGTLAHSADWDRNIDWTGKTVAVIGTGSSSIQMVPKLQETAAHVTVFMRNQTYIATPIGSVSNKEADPEAQDPQAAGKHSYTEKEKQKFRDDPEYHLNYRREVERSVVSIFRMFLRGTEANIMAKKYLQDDMAKRLGDRDDLKKRFIPEWSPGCRRLTPGEGYLEALIKDNVTCVFDDIVKVTPQGVVTADGSEYKCDILACATGFYIAYLPHFRVTGLGGQVMQDQKSPNVYASVAAPGFPNYFVVNGPRGNWGQGCVLPSHEVHIEYIMQCCRKLQEDGIRWMMPKQDVTSQLNLYMDAWHAKHSVWAEDCKSWYKDNKPNGRVYIWPGSLFHHLKYMKRPRFEHYEMQYRDPANIFAFLGNGLTITEEKYGPKDLPVPYIRHNEDEEWDIE</sequence>
<proteinExistence type="inferred from homology"/>
<evidence type="ECO:0000256" key="3">
    <source>
        <dbReference type="ARBA" id="ARBA00022630"/>
    </source>
</evidence>
<organism evidence="7 8">
    <name type="scientific">Phialophora macrospora</name>
    <dbReference type="NCBI Taxonomy" id="1851006"/>
    <lineage>
        <taxon>Eukaryota</taxon>
        <taxon>Fungi</taxon>
        <taxon>Dikarya</taxon>
        <taxon>Ascomycota</taxon>
        <taxon>Pezizomycotina</taxon>
        <taxon>Eurotiomycetes</taxon>
        <taxon>Chaetothyriomycetidae</taxon>
        <taxon>Chaetothyriales</taxon>
        <taxon>Herpotrichiellaceae</taxon>
        <taxon>Phialophora</taxon>
    </lineage>
</organism>
<evidence type="ECO:0000313" key="8">
    <source>
        <dbReference type="Proteomes" id="UP000054266"/>
    </source>
</evidence>
<evidence type="ECO:0008006" key="9">
    <source>
        <dbReference type="Google" id="ProtNLM"/>
    </source>
</evidence>